<evidence type="ECO:0000259" key="2">
    <source>
        <dbReference type="Pfam" id="PF13439"/>
    </source>
</evidence>
<dbReference type="InterPro" id="IPR028098">
    <property type="entry name" value="Glyco_trans_4-like_N"/>
</dbReference>
<keyword evidence="3" id="KW-0808">Transferase</keyword>
<evidence type="ECO:0000259" key="1">
    <source>
        <dbReference type="Pfam" id="PF00534"/>
    </source>
</evidence>
<gene>
    <name evidence="3" type="ORF">SAMN05192560_1914</name>
</gene>
<dbReference type="SUPFAM" id="SSF53756">
    <property type="entry name" value="UDP-Glycosyltransferase/glycogen phosphorylase"/>
    <property type="match status" value="1"/>
</dbReference>
<dbReference type="AlphaFoldDB" id="A0A239AGJ4"/>
<dbReference type="Pfam" id="PF13439">
    <property type="entry name" value="Glyco_transf_4"/>
    <property type="match status" value="1"/>
</dbReference>
<dbReference type="EMBL" id="FZOA01000007">
    <property type="protein sequence ID" value="SNR94767.1"/>
    <property type="molecule type" value="Genomic_DNA"/>
</dbReference>
<accession>A0A239AGJ4</accession>
<dbReference type="CDD" id="cd03811">
    <property type="entry name" value="GT4_GT28_WabH-like"/>
    <property type="match status" value="1"/>
</dbReference>
<dbReference type="Proteomes" id="UP000198305">
    <property type="component" value="Unassembled WGS sequence"/>
</dbReference>
<sequence>MYVLHICHSYYPPFLDCARQYAALFTNHPYKVVTVYLTGKPDPEVEKISASDEVIFLGYSSKQVRGLKLGAIARIRHLVKSRAFAFCIAHRAKPTYVALLASDLPVISVHHNYDDYGRLTRRILVNYYRKRLLMLCVSDSVRDEMRQHLEHWPAEQIQTLYNRIDVDALKQSLLSRQQARRAFALEDDTYVIANVGRLHRDKDQATLLRGFAEALSQLPANTLLLILGKGPLEQNLKDLADKLGVAGKVRFAGQIPDARCYFRAFDLFVLTSDHEPFGMVLLEAMAAELPVICSNSGGGAEVVAGVGQTFPLGDATALRGEILAAMHRKHDRAHEIQVLQTRFSDAAARERFWALPWVKKISNVHWK</sequence>
<feature type="domain" description="Glycosyl transferase family 1" evidence="1">
    <location>
        <begin position="176"/>
        <end position="328"/>
    </location>
</feature>
<dbReference type="InterPro" id="IPR001296">
    <property type="entry name" value="Glyco_trans_1"/>
</dbReference>
<dbReference type="Pfam" id="PF00534">
    <property type="entry name" value="Glycos_transf_1"/>
    <property type="match status" value="1"/>
</dbReference>
<protein>
    <submittedName>
        <fullName evidence="3">Glycosyltransferase involved in cell wall bisynthesis</fullName>
    </submittedName>
</protein>
<dbReference type="Gene3D" id="3.40.50.2000">
    <property type="entry name" value="Glycogen Phosphorylase B"/>
    <property type="match status" value="2"/>
</dbReference>
<dbReference type="OrthoDB" id="570545at2"/>
<feature type="domain" description="Glycosyltransferase subfamily 4-like N-terminal" evidence="2">
    <location>
        <begin position="33"/>
        <end position="167"/>
    </location>
</feature>
<evidence type="ECO:0000313" key="4">
    <source>
        <dbReference type="Proteomes" id="UP000198305"/>
    </source>
</evidence>
<dbReference type="PANTHER" id="PTHR12526:SF637">
    <property type="entry name" value="GLYCOSYLTRANSFERASE EPSF-RELATED"/>
    <property type="match status" value="1"/>
</dbReference>
<dbReference type="RefSeq" id="WP_089375993.1">
    <property type="nucleotide sequence ID" value="NZ_FZOA01000007.1"/>
</dbReference>
<reference evidence="4" key="1">
    <citation type="submission" date="2017-06" db="EMBL/GenBank/DDBJ databases">
        <authorList>
            <person name="Varghese N."/>
            <person name="Submissions S."/>
        </authorList>
    </citation>
    <scope>NUCLEOTIDE SEQUENCE [LARGE SCALE GENOMIC DNA]</scope>
    <source>
        <strain evidence="4">Ca-68</strain>
    </source>
</reference>
<evidence type="ECO:0000313" key="3">
    <source>
        <dbReference type="EMBL" id="SNR94767.1"/>
    </source>
</evidence>
<name>A0A239AGJ4_9PROT</name>
<dbReference type="PANTHER" id="PTHR12526">
    <property type="entry name" value="GLYCOSYLTRANSFERASE"/>
    <property type="match status" value="1"/>
</dbReference>
<keyword evidence="4" id="KW-1185">Reference proteome</keyword>
<dbReference type="GO" id="GO:0016757">
    <property type="term" value="F:glycosyltransferase activity"/>
    <property type="evidence" value="ECO:0007669"/>
    <property type="project" value="InterPro"/>
</dbReference>
<proteinExistence type="predicted"/>
<organism evidence="3 4">
    <name type="scientific">Methylobacillus rhizosphaerae</name>
    <dbReference type="NCBI Taxonomy" id="551994"/>
    <lineage>
        <taxon>Bacteria</taxon>
        <taxon>Pseudomonadati</taxon>
        <taxon>Pseudomonadota</taxon>
        <taxon>Betaproteobacteria</taxon>
        <taxon>Nitrosomonadales</taxon>
        <taxon>Methylophilaceae</taxon>
        <taxon>Methylobacillus</taxon>
    </lineage>
</organism>